<evidence type="ECO:0000313" key="2">
    <source>
        <dbReference type="Proteomes" id="UP000821853"/>
    </source>
</evidence>
<dbReference type="AlphaFoldDB" id="A0A9J6GQ47"/>
<name>A0A9J6GQ47_HAELO</name>
<dbReference type="OrthoDB" id="7312725at2759"/>
<reference evidence="1 2" key="1">
    <citation type="journal article" date="2020" name="Cell">
        <title>Large-Scale Comparative Analyses of Tick Genomes Elucidate Their Genetic Diversity and Vector Capacities.</title>
        <authorList>
            <consortium name="Tick Genome and Microbiome Consortium (TIGMIC)"/>
            <person name="Jia N."/>
            <person name="Wang J."/>
            <person name="Shi W."/>
            <person name="Du L."/>
            <person name="Sun Y."/>
            <person name="Zhan W."/>
            <person name="Jiang J.F."/>
            <person name="Wang Q."/>
            <person name="Zhang B."/>
            <person name="Ji P."/>
            <person name="Bell-Sakyi L."/>
            <person name="Cui X.M."/>
            <person name="Yuan T.T."/>
            <person name="Jiang B.G."/>
            <person name="Yang W.F."/>
            <person name="Lam T.T."/>
            <person name="Chang Q.C."/>
            <person name="Ding S.J."/>
            <person name="Wang X.J."/>
            <person name="Zhu J.G."/>
            <person name="Ruan X.D."/>
            <person name="Zhao L."/>
            <person name="Wei J.T."/>
            <person name="Ye R.Z."/>
            <person name="Que T.C."/>
            <person name="Du C.H."/>
            <person name="Zhou Y.H."/>
            <person name="Cheng J.X."/>
            <person name="Dai P.F."/>
            <person name="Guo W.B."/>
            <person name="Han X.H."/>
            <person name="Huang E.J."/>
            <person name="Li L.F."/>
            <person name="Wei W."/>
            <person name="Gao Y.C."/>
            <person name="Liu J.Z."/>
            <person name="Shao H.Z."/>
            <person name="Wang X."/>
            <person name="Wang C.C."/>
            <person name="Yang T.C."/>
            <person name="Huo Q.B."/>
            <person name="Li W."/>
            <person name="Chen H.Y."/>
            <person name="Chen S.E."/>
            <person name="Zhou L.G."/>
            <person name="Ni X.B."/>
            <person name="Tian J.H."/>
            <person name="Sheng Y."/>
            <person name="Liu T."/>
            <person name="Pan Y.S."/>
            <person name="Xia L.Y."/>
            <person name="Li J."/>
            <person name="Zhao F."/>
            <person name="Cao W.C."/>
        </authorList>
    </citation>
    <scope>NUCLEOTIDE SEQUENCE [LARGE SCALE GENOMIC DNA]</scope>
    <source>
        <tissue evidence="1">Larvae</tissue>
    </source>
</reference>
<dbReference type="Proteomes" id="UP000821853">
    <property type="component" value="Unassembled WGS sequence"/>
</dbReference>
<evidence type="ECO:0000313" key="1">
    <source>
        <dbReference type="EMBL" id="KAH9377491.1"/>
    </source>
</evidence>
<comment type="caution">
    <text evidence="1">The sequence shown here is derived from an EMBL/GenBank/DDBJ whole genome shotgun (WGS) entry which is preliminary data.</text>
</comment>
<organism evidence="1 2">
    <name type="scientific">Haemaphysalis longicornis</name>
    <name type="common">Bush tick</name>
    <dbReference type="NCBI Taxonomy" id="44386"/>
    <lineage>
        <taxon>Eukaryota</taxon>
        <taxon>Metazoa</taxon>
        <taxon>Ecdysozoa</taxon>
        <taxon>Arthropoda</taxon>
        <taxon>Chelicerata</taxon>
        <taxon>Arachnida</taxon>
        <taxon>Acari</taxon>
        <taxon>Parasitiformes</taxon>
        <taxon>Ixodida</taxon>
        <taxon>Ixodoidea</taxon>
        <taxon>Ixodidae</taxon>
        <taxon>Haemaphysalinae</taxon>
        <taxon>Haemaphysalis</taxon>
    </lineage>
</organism>
<accession>A0A9J6GQ47</accession>
<sequence length="69" mass="7637">MMAKRLGCHIHVHGYEELKTSFASPLNDQEVIYMILNACHGINLLRNLLGDKGVLISSTYGVCSGINIY</sequence>
<proteinExistence type="predicted"/>
<dbReference type="EMBL" id="JABSTR010000008">
    <property type="protein sequence ID" value="KAH9377491.1"/>
    <property type="molecule type" value="Genomic_DNA"/>
</dbReference>
<dbReference type="VEuPathDB" id="VectorBase:HLOH_064404"/>
<keyword evidence="2" id="KW-1185">Reference proteome</keyword>
<gene>
    <name evidence="1" type="ORF">HPB48_006248</name>
</gene>
<protein>
    <submittedName>
        <fullName evidence="1">Uncharacterized protein</fullName>
    </submittedName>
</protein>